<evidence type="ECO:0000256" key="1">
    <source>
        <dbReference type="SAM" id="MobiDB-lite"/>
    </source>
</evidence>
<sequence length="205" mass="22337">MNQPNILTRIIDTHSWHDEFFPPLTPARILARIAGMVAVFLTWVALSLLITIGLIRLGVGLEIAALPGLLVPPLTVMALNAAGIFNRPRGDQKNLKAFQRWITGPPGQQRGLSSAHLARIQPQGHNRLLVEVTPDWLAQPADKRLADLAHWHLVWDFCRDAHADNQALELTVTDQSGQILGGSSPDDGGSVWLDQSCSGRSDADG</sequence>
<feature type="region of interest" description="Disordered" evidence="1">
    <location>
        <begin position="176"/>
        <end position="205"/>
    </location>
</feature>
<reference evidence="3 4" key="1">
    <citation type="submission" date="2019-03" db="EMBL/GenBank/DDBJ databases">
        <title>Genomic Encyclopedia of Type Strains, Phase IV (KMG-IV): sequencing the most valuable type-strain genomes for metagenomic binning, comparative biology and taxonomic classification.</title>
        <authorList>
            <person name="Goeker M."/>
        </authorList>
    </citation>
    <scope>NUCLEOTIDE SEQUENCE [LARGE SCALE GENOMIC DNA]</scope>
    <source>
        <strain evidence="3 4">DSM 13587</strain>
    </source>
</reference>
<keyword evidence="4" id="KW-1185">Reference proteome</keyword>
<evidence type="ECO:0000313" key="3">
    <source>
        <dbReference type="EMBL" id="TCT20814.1"/>
    </source>
</evidence>
<dbReference type="EMBL" id="SMAO01000005">
    <property type="protein sequence ID" value="TCT20814.1"/>
    <property type="molecule type" value="Genomic_DNA"/>
</dbReference>
<evidence type="ECO:0000256" key="2">
    <source>
        <dbReference type="SAM" id="Phobius"/>
    </source>
</evidence>
<comment type="caution">
    <text evidence="3">The sequence shown here is derived from an EMBL/GenBank/DDBJ whole genome shotgun (WGS) entry which is preliminary data.</text>
</comment>
<proteinExistence type="predicted"/>
<name>A0A4R3MWS4_9GAMM</name>
<keyword evidence="2" id="KW-0812">Transmembrane</keyword>
<feature type="transmembrane region" description="Helical" evidence="2">
    <location>
        <begin position="63"/>
        <end position="85"/>
    </location>
</feature>
<gene>
    <name evidence="3" type="ORF">EDC35_105258</name>
</gene>
<accession>A0A4R3MWS4</accession>
<keyword evidence="2" id="KW-0472">Membrane</keyword>
<feature type="transmembrane region" description="Helical" evidence="2">
    <location>
        <begin position="33"/>
        <end position="57"/>
    </location>
</feature>
<dbReference type="Proteomes" id="UP000295717">
    <property type="component" value="Unassembled WGS sequence"/>
</dbReference>
<evidence type="ECO:0000313" key="4">
    <source>
        <dbReference type="Proteomes" id="UP000295717"/>
    </source>
</evidence>
<dbReference type="OrthoDB" id="9842576at2"/>
<dbReference type="AlphaFoldDB" id="A0A4R3MWS4"/>
<dbReference type="RefSeq" id="WP_132977415.1">
    <property type="nucleotide sequence ID" value="NZ_SMAO01000005.1"/>
</dbReference>
<protein>
    <submittedName>
        <fullName evidence="3">Uncharacterized protein</fullName>
    </submittedName>
</protein>
<organism evidence="3 4">
    <name type="scientific">Thiobaca trueperi</name>
    <dbReference type="NCBI Taxonomy" id="127458"/>
    <lineage>
        <taxon>Bacteria</taxon>
        <taxon>Pseudomonadati</taxon>
        <taxon>Pseudomonadota</taxon>
        <taxon>Gammaproteobacteria</taxon>
        <taxon>Chromatiales</taxon>
        <taxon>Chromatiaceae</taxon>
        <taxon>Thiobaca</taxon>
    </lineage>
</organism>
<keyword evidence="2" id="KW-1133">Transmembrane helix</keyword>